<feature type="transmembrane region" description="Helical" evidence="2">
    <location>
        <begin position="49"/>
        <end position="66"/>
    </location>
</feature>
<name>A0A183S849_SCHSO</name>
<feature type="compositionally biased region" description="Basic and acidic residues" evidence="1">
    <location>
        <begin position="210"/>
        <end position="220"/>
    </location>
</feature>
<gene>
    <name evidence="3" type="ORF">SSLN_LOCUS397</name>
</gene>
<evidence type="ECO:0000256" key="2">
    <source>
        <dbReference type="SAM" id="Phobius"/>
    </source>
</evidence>
<sequence length="346" mass="38316">SPPPRSLLSPLLPLLLLPRILLLLLPRILILLLPLLILSSLYPSLSRPLFYSYFSPSLLLPLLSPFPPPPRSKKSYGEGDMRTRRWSSKARFSEQGQLEEVGAGYTFFWSGRQKAERHDDGRLPCLPQGVNDHLISLRLPLLGEKFATIIIAYAPPLTSSDKTKNKFYGDLHALLANGSKAISDLDAPLVETQARARFCPCPEARSTGRAGDKGDPRCQRMDGSAPGHLPDEASFATTQKTPSNQLANRLANLPVADADTSVENRWCQLRDTVQSTAMDVLGRALHQNKDWFDDNDAAINAQIVEKDHETRFSEQGQLEEVGAGYTFFWSGQPKAERRDAGVAFAI</sequence>
<feature type="transmembrane region" description="Helical" evidence="2">
    <location>
        <begin position="20"/>
        <end position="42"/>
    </location>
</feature>
<keyword evidence="2" id="KW-0812">Transmembrane</keyword>
<dbReference type="AlphaFoldDB" id="A0A183S849"/>
<evidence type="ECO:0000313" key="3">
    <source>
        <dbReference type="EMBL" id="VDL85535.1"/>
    </source>
</evidence>
<evidence type="ECO:0000313" key="4">
    <source>
        <dbReference type="Proteomes" id="UP000275846"/>
    </source>
</evidence>
<dbReference type="WBParaSite" id="SSLN_0000041601-mRNA-1">
    <property type="protein sequence ID" value="SSLN_0000041601-mRNA-1"/>
    <property type="gene ID" value="SSLN_0000041601"/>
</dbReference>
<reference evidence="3 4" key="2">
    <citation type="submission" date="2018-11" db="EMBL/GenBank/DDBJ databases">
        <authorList>
            <consortium name="Pathogen Informatics"/>
        </authorList>
    </citation>
    <scope>NUCLEOTIDE SEQUENCE [LARGE SCALE GENOMIC DNA]</scope>
    <source>
        <strain evidence="3 4">NST_G2</strain>
    </source>
</reference>
<evidence type="ECO:0000256" key="1">
    <source>
        <dbReference type="SAM" id="MobiDB-lite"/>
    </source>
</evidence>
<dbReference type="EMBL" id="UYSU01000267">
    <property type="protein sequence ID" value="VDL85535.1"/>
    <property type="molecule type" value="Genomic_DNA"/>
</dbReference>
<proteinExistence type="predicted"/>
<protein>
    <submittedName>
        <fullName evidence="3 5">Uncharacterized protein</fullName>
    </submittedName>
</protein>
<accession>A0A183S849</accession>
<keyword evidence="2" id="KW-0472">Membrane</keyword>
<feature type="region of interest" description="Disordered" evidence="1">
    <location>
        <begin position="204"/>
        <end position="235"/>
    </location>
</feature>
<organism evidence="5">
    <name type="scientific">Schistocephalus solidus</name>
    <name type="common">Tapeworm</name>
    <dbReference type="NCBI Taxonomy" id="70667"/>
    <lineage>
        <taxon>Eukaryota</taxon>
        <taxon>Metazoa</taxon>
        <taxon>Spiralia</taxon>
        <taxon>Lophotrochozoa</taxon>
        <taxon>Platyhelminthes</taxon>
        <taxon>Cestoda</taxon>
        <taxon>Eucestoda</taxon>
        <taxon>Diphyllobothriidea</taxon>
        <taxon>Diphyllobothriidae</taxon>
        <taxon>Schistocephalus</taxon>
    </lineage>
</organism>
<reference evidence="5" key="1">
    <citation type="submission" date="2016-06" db="UniProtKB">
        <authorList>
            <consortium name="WormBaseParasite"/>
        </authorList>
    </citation>
    <scope>IDENTIFICATION</scope>
</reference>
<evidence type="ECO:0000313" key="5">
    <source>
        <dbReference type="WBParaSite" id="SSLN_0000041601-mRNA-1"/>
    </source>
</evidence>
<keyword evidence="4" id="KW-1185">Reference proteome</keyword>
<keyword evidence="2" id="KW-1133">Transmembrane helix</keyword>
<dbReference type="Proteomes" id="UP000275846">
    <property type="component" value="Unassembled WGS sequence"/>
</dbReference>